<dbReference type="PANTHER" id="PTHR48081:SF13">
    <property type="entry name" value="ALPHA_BETA HYDROLASE"/>
    <property type="match status" value="1"/>
</dbReference>
<keyword evidence="5" id="KW-1185">Reference proteome</keyword>
<dbReference type="SUPFAM" id="SSF53474">
    <property type="entry name" value="alpha/beta-Hydrolases"/>
    <property type="match status" value="1"/>
</dbReference>
<gene>
    <name evidence="4" type="ORF">AACH06_05400</name>
</gene>
<protein>
    <submittedName>
        <fullName evidence="4">Alpha/beta hydrolase</fullName>
    </submittedName>
</protein>
<dbReference type="GO" id="GO:0016787">
    <property type="term" value="F:hydrolase activity"/>
    <property type="evidence" value="ECO:0007669"/>
    <property type="project" value="UniProtKB-KW"/>
</dbReference>
<organism evidence="4 5">
    <name type="scientific">Ideonella lacteola</name>
    <dbReference type="NCBI Taxonomy" id="2984193"/>
    <lineage>
        <taxon>Bacteria</taxon>
        <taxon>Pseudomonadati</taxon>
        <taxon>Pseudomonadota</taxon>
        <taxon>Betaproteobacteria</taxon>
        <taxon>Burkholderiales</taxon>
        <taxon>Sphaerotilaceae</taxon>
        <taxon>Ideonella</taxon>
    </lineage>
</organism>
<proteinExistence type="predicted"/>
<comment type="caution">
    <text evidence="4">The sequence shown here is derived from an EMBL/GenBank/DDBJ whole genome shotgun (WGS) entry which is preliminary data.</text>
</comment>
<evidence type="ECO:0000256" key="1">
    <source>
        <dbReference type="ARBA" id="ARBA00022801"/>
    </source>
</evidence>
<keyword evidence="1 4" id="KW-0378">Hydrolase</keyword>
<name>A0ABU9BNY1_9BURK</name>
<dbReference type="Pfam" id="PF20434">
    <property type="entry name" value="BD-FAE"/>
    <property type="match status" value="1"/>
</dbReference>
<keyword evidence="2" id="KW-0732">Signal</keyword>
<dbReference type="InterPro" id="IPR029058">
    <property type="entry name" value="AB_hydrolase_fold"/>
</dbReference>
<feature type="signal peptide" evidence="2">
    <location>
        <begin position="1"/>
        <end position="17"/>
    </location>
</feature>
<evidence type="ECO:0000256" key="2">
    <source>
        <dbReference type="SAM" id="SignalP"/>
    </source>
</evidence>
<dbReference type="EMBL" id="JBBUTG010000002">
    <property type="protein sequence ID" value="MEK8030253.1"/>
    <property type="molecule type" value="Genomic_DNA"/>
</dbReference>
<dbReference type="Gene3D" id="3.40.50.1820">
    <property type="entry name" value="alpha/beta hydrolase"/>
    <property type="match status" value="1"/>
</dbReference>
<dbReference type="PROSITE" id="PS51257">
    <property type="entry name" value="PROKAR_LIPOPROTEIN"/>
    <property type="match status" value="1"/>
</dbReference>
<evidence type="ECO:0000313" key="4">
    <source>
        <dbReference type="EMBL" id="MEK8030253.1"/>
    </source>
</evidence>
<evidence type="ECO:0000259" key="3">
    <source>
        <dbReference type="Pfam" id="PF20434"/>
    </source>
</evidence>
<dbReference type="InterPro" id="IPR049492">
    <property type="entry name" value="BD-FAE-like_dom"/>
</dbReference>
<evidence type="ECO:0000313" key="5">
    <source>
        <dbReference type="Proteomes" id="UP001371218"/>
    </source>
</evidence>
<dbReference type="PANTHER" id="PTHR48081">
    <property type="entry name" value="AB HYDROLASE SUPERFAMILY PROTEIN C4A8.06C"/>
    <property type="match status" value="1"/>
</dbReference>
<dbReference type="Proteomes" id="UP001371218">
    <property type="component" value="Unassembled WGS sequence"/>
</dbReference>
<feature type="domain" description="BD-FAE-like" evidence="3">
    <location>
        <begin position="80"/>
        <end position="198"/>
    </location>
</feature>
<dbReference type="RefSeq" id="WP_341424601.1">
    <property type="nucleotide sequence ID" value="NZ_JBBUTG010000002.1"/>
</dbReference>
<accession>A0ABU9BNY1</accession>
<feature type="chain" id="PRO_5045845547" evidence="2">
    <location>
        <begin position="18"/>
        <end position="317"/>
    </location>
</feature>
<dbReference type="InterPro" id="IPR050300">
    <property type="entry name" value="GDXG_lipolytic_enzyme"/>
</dbReference>
<sequence length="317" mass="33363">MRSYLSALALSSLSLLAACGGGGQSSQAVDLFQTTVYGAAELRVYSDVTYSRRPNWNGVQYTSDSRKSQELGTDQLTLKMDVWVPPNATSATPMPLVVFVHGGGYVQGGKEERADDASGYARAGFVTASINYRLTPDNTDSADLRTMAIIQASDDLMNAVRHLKANASVYHVDTSRIAIVGTSAGGGLSLVGAIEGGDAVPLAGTSSDYPGVSADVAASVSTGATLIDPMFDSDALLNYDRADAPVLLFHATPQDQTTGATWDGNVVPTQSRINASGNSCTTVPTPDAPHTVPLGIDSKWWPTVRDFLWARLNLSVI</sequence>
<reference evidence="4 5" key="1">
    <citation type="submission" date="2024-04" db="EMBL/GenBank/DDBJ databases">
        <title>Novel species of the genus Ideonella isolated from streams.</title>
        <authorList>
            <person name="Lu H."/>
        </authorList>
    </citation>
    <scope>NUCLEOTIDE SEQUENCE [LARGE SCALE GENOMIC DNA]</scope>
    <source>
        <strain evidence="4 5">DXS29W</strain>
    </source>
</reference>